<keyword evidence="1 2" id="KW-0728">SH3 domain</keyword>
<dbReference type="Proteomes" id="UP000749293">
    <property type="component" value="Unassembled WGS sequence"/>
</dbReference>
<evidence type="ECO:0000313" key="6">
    <source>
        <dbReference type="EMBL" id="KAF4126837.1"/>
    </source>
</evidence>
<feature type="region of interest" description="Disordered" evidence="3">
    <location>
        <begin position="346"/>
        <end position="431"/>
    </location>
</feature>
<dbReference type="InterPro" id="IPR036028">
    <property type="entry name" value="SH3-like_dom_sf"/>
</dbReference>
<keyword evidence="7" id="KW-1185">Reference proteome</keyword>
<dbReference type="InterPro" id="IPR001452">
    <property type="entry name" value="SH3_domain"/>
</dbReference>
<evidence type="ECO:0000259" key="5">
    <source>
        <dbReference type="PROSITE" id="PS50002"/>
    </source>
</evidence>
<dbReference type="OrthoDB" id="5340910at2759"/>
<organism evidence="6 7">
    <name type="scientific">Geosmithia morbida</name>
    <dbReference type="NCBI Taxonomy" id="1094350"/>
    <lineage>
        <taxon>Eukaryota</taxon>
        <taxon>Fungi</taxon>
        <taxon>Dikarya</taxon>
        <taxon>Ascomycota</taxon>
        <taxon>Pezizomycotina</taxon>
        <taxon>Sordariomycetes</taxon>
        <taxon>Hypocreomycetidae</taxon>
        <taxon>Hypocreales</taxon>
        <taxon>Bionectriaceae</taxon>
        <taxon>Geosmithia</taxon>
    </lineage>
</organism>
<reference evidence="6" key="1">
    <citation type="submission" date="2020-03" db="EMBL/GenBank/DDBJ databases">
        <title>Site-based positive gene gene selection in Geosmithia morbida across the United States reveals a broad range of putative effectors and factors for local host and environmental adapation.</title>
        <authorList>
            <person name="Onufrak A."/>
            <person name="Murdoch R.W."/>
            <person name="Gazis R."/>
            <person name="Huff M."/>
            <person name="Staton M."/>
            <person name="Klingeman W."/>
            <person name="Hadziabdic D."/>
        </authorList>
    </citation>
    <scope>NUCLEOTIDE SEQUENCE</scope>
    <source>
        <strain evidence="6">1262</strain>
    </source>
</reference>
<name>A0A9P4Z289_9HYPO</name>
<keyword evidence="4" id="KW-1133">Transmembrane helix</keyword>
<feature type="compositionally biased region" description="Low complexity" evidence="3">
    <location>
        <begin position="370"/>
        <end position="394"/>
    </location>
</feature>
<dbReference type="SMART" id="SM00326">
    <property type="entry name" value="SH3"/>
    <property type="match status" value="1"/>
</dbReference>
<dbReference type="EMBL" id="JAANYQ010000001">
    <property type="protein sequence ID" value="KAF4126837.1"/>
    <property type="molecule type" value="Genomic_DNA"/>
</dbReference>
<dbReference type="CDD" id="cd11854">
    <property type="entry name" value="SH3_Fus1p"/>
    <property type="match status" value="1"/>
</dbReference>
<dbReference type="InterPro" id="IPR035521">
    <property type="entry name" value="Fus1_SH3"/>
</dbReference>
<dbReference type="PROSITE" id="PS50002">
    <property type="entry name" value="SH3"/>
    <property type="match status" value="1"/>
</dbReference>
<evidence type="ECO:0000256" key="3">
    <source>
        <dbReference type="SAM" id="MobiDB-lite"/>
    </source>
</evidence>
<keyword evidence="4" id="KW-0472">Membrane</keyword>
<accession>A0A9P4Z289</accession>
<dbReference type="Pfam" id="PF14604">
    <property type="entry name" value="SH3_9"/>
    <property type="match status" value="1"/>
</dbReference>
<evidence type="ECO:0000256" key="2">
    <source>
        <dbReference type="PROSITE-ProRule" id="PRU00192"/>
    </source>
</evidence>
<feature type="region of interest" description="Disordered" evidence="3">
    <location>
        <begin position="29"/>
        <end position="106"/>
    </location>
</feature>
<dbReference type="SUPFAM" id="SSF50044">
    <property type="entry name" value="SH3-domain"/>
    <property type="match status" value="1"/>
</dbReference>
<dbReference type="AlphaFoldDB" id="A0A9P4Z289"/>
<evidence type="ECO:0000256" key="1">
    <source>
        <dbReference type="ARBA" id="ARBA00022443"/>
    </source>
</evidence>
<feature type="compositionally biased region" description="Low complexity" evidence="3">
    <location>
        <begin position="81"/>
        <end position="105"/>
    </location>
</feature>
<feature type="domain" description="SH3" evidence="5">
    <location>
        <begin position="292"/>
        <end position="353"/>
    </location>
</feature>
<evidence type="ECO:0000256" key="4">
    <source>
        <dbReference type="SAM" id="Phobius"/>
    </source>
</evidence>
<feature type="compositionally biased region" description="Polar residues" evidence="3">
    <location>
        <begin position="192"/>
        <end position="219"/>
    </location>
</feature>
<proteinExistence type="predicted"/>
<gene>
    <name evidence="6" type="ORF">GMORB2_0574</name>
</gene>
<feature type="region of interest" description="Disordered" evidence="3">
    <location>
        <begin position="139"/>
        <end position="262"/>
    </location>
</feature>
<protein>
    <submittedName>
        <fullName evidence="6">SH3 domain</fullName>
    </submittedName>
</protein>
<feature type="compositionally biased region" description="Polar residues" evidence="3">
    <location>
        <begin position="69"/>
        <end position="79"/>
    </location>
</feature>
<comment type="caution">
    <text evidence="6">The sequence shown here is derived from an EMBL/GenBank/DDBJ whole genome shotgun (WGS) entry which is preliminary data.</text>
</comment>
<evidence type="ECO:0000313" key="7">
    <source>
        <dbReference type="Proteomes" id="UP000749293"/>
    </source>
</evidence>
<dbReference type="RefSeq" id="XP_035325489.1">
    <property type="nucleotide sequence ID" value="XM_035462559.1"/>
</dbReference>
<dbReference type="GeneID" id="55966804"/>
<keyword evidence="4" id="KW-0812">Transmembrane</keyword>
<dbReference type="Gene3D" id="2.30.30.40">
    <property type="entry name" value="SH3 Domains"/>
    <property type="match status" value="1"/>
</dbReference>
<feature type="transmembrane region" description="Helical" evidence="4">
    <location>
        <begin position="112"/>
        <end position="135"/>
    </location>
</feature>
<sequence length="431" mass="44767">MPISHRHAHRERSLGEALAESFEHAIRRDHNVEEAPVTRNAPRAIPTAIEKPTQTTSLGTEIAKATGEASVTSEQTIAGDSSMSVPTSTSSSRPSSSQTGDSQDSGGLGAGATAGIVFGILGGILLISLVIYFAISRRHTKKREEENSEKLTPLGPAPPTRDNAPRLSLQASSHFFPAGSGANKAGVAGTYGRNSPSQERPGTRTSSHEVNPFTNQAERASSPPTPDRSTKPGRETSMGRASPSDMDLTLPDSRRPPSPSGTVFSVSSVAAGSAAAAPSAGAAAIAAAGGPANTAVHRVQLDFKPSLSDEMELRAGDLVRLLHEYDDGWALCIRLDRSRQGVVPRTCLSTRPVKPRPPQGVAHGTPPANPQGQRSGSSSRPSPSSSGGMRSQSPTGRPISPAGRPRAPSKAHGPSPMNPGFKQDVPPGMAM</sequence>